<dbReference type="AlphaFoldDB" id="A0A8T9Q6V6"/>
<reference evidence="2" key="1">
    <citation type="submission" date="2022-04" db="EMBL/GenBank/DDBJ databases">
        <title>Hymenobacter sp. isolated from the air.</title>
        <authorList>
            <person name="Won M."/>
            <person name="Lee C.-M."/>
            <person name="Woen H.-Y."/>
            <person name="Kwon S.-W."/>
        </authorList>
    </citation>
    <scope>NUCLEOTIDE SEQUENCE</scope>
    <source>
        <strain evidence="2">5116S-3</strain>
    </source>
</reference>
<keyword evidence="3" id="KW-1185">Reference proteome</keyword>
<gene>
    <name evidence="2" type="ORF">MUN79_02360</name>
</gene>
<dbReference type="Proteomes" id="UP000831796">
    <property type="component" value="Chromosome"/>
</dbReference>
<evidence type="ECO:0000313" key="3">
    <source>
        <dbReference type="Proteomes" id="UP000831796"/>
    </source>
</evidence>
<evidence type="ECO:0000313" key="2">
    <source>
        <dbReference type="EMBL" id="UOQ72855.1"/>
    </source>
</evidence>
<dbReference type="EMBL" id="CP095046">
    <property type="protein sequence ID" value="UOQ72855.1"/>
    <property type="molecule type" value="Genomic_DNA"/>
</dbReference>
<accession>A0A8T9Q6V6</accession>
<dbReference type="KEGG" id="hcu:MUN79_02360"/>
<feature type="region of interest" description="Disordered" evidence="1">
    <location>
        <begin position="82"/>
        <end position="138"/>
    </location>
</feature>
<protein>
    <submittedName>
        <fullName evidence="2">Uncharacterized protein</fullName>
    </submittedName>
</protein>
<proteinExistence type="predicted"/>
<sequence length="138" mass="14612">MSKHKKKHSKKDGVSEDLLDTAALSIKKYRKVTNEISKLSPGQKLVGGAMLLAAGYFYLDKVRNDGPDSLFSGLGALLPGGPKPGQLFASAADKDDEDDEEPASPKAALPRKSRKHPKAGKAPGSFGRKPAASPDDDL</sequence>
<dbReference type="RefSeq" id="WP_244676213.1">
    <property type="nucleotide sequence ID" value="NZ_CP095046.1"/>
</dbReference>
<evidence type="ECO:0000256" key="1">
    <source>
        <dbReference type="SAM" id="MobiDB-lite"/>
    </source>
</evidence>
<organism evidence="2 3">
    <name type="scientific">Hymenobacter cellulosilyticus</name>
    <dbReference type="NCBI Taxonomy" id="2932248"/>
    <lineage>
        <taxon>Bacteria</taxon>
        <taxon>Pseudomonadati</taxon>
        <taxon>Bacteroidota</taxon>
        <taxon>Cytophagia</taxon>
        <taxon>Cytophagales</taxon>
        <taxon>Hymenobacteraceae</taxon>
        <taxon>Hymenobacter</taxon>
    </lineage>
</organism>
<feature type="compositionally biased region" description="Low complexity" evidence="1">
    <location>
        <begin position="82"/>
        <end position="91"/>
    </location>
</feature>
<feature type="compositionally biased region" description="Basic residues" evidence="1">
    <location>
        <begin position="109"/>
        <end position="119"/>
    </location>
</feature>
<name>A0A8T9Q6V6_9BACT</name>